<dbReference type="EMBL" id="JADGJW010000080">
    <property type="protein sequence ID" value="KAJ3224814.1"/>
    <property type="molecule type" value="Genomic_DNA"/>
</dbReference>
<name>A0AAD5Y0G7_9FUNG</name>
<protein>
    <submittedName>
        <fullName evidence="1">Uncharacterized protein</fullName>
    </submittedName>
</protein>
<dbReference type="Gene3D" id="3.10.580.10">
    <property type="entry name" value="CBS-domain"/>
    <property type="match status" value="1"/>
</dbReference>
<sequence>MTIIDNIAEANLTDLLTKITCSELLYKHLSSTGHAKPQQPICLDSKLTVHEGCQTLAHIKISSPPVYDTAEGRLLVLDFLIV</sequence>
<dbReference type="AlphaFoldDB" id="A0AAD5Y0G7"/>
<evidence type="ECO:0000313" key="2">
    <source>
        <dbReference type="Proteomes" id="UP001211065"/>
    </source>
</evidence>
<proteinExistence type="predicted"/>
<evidence type="ECO:0000313" key="1">
    <source>
        <dbReference type="EMBL" id="KAJ3224814.1"/>
    </source>
</evidence>
<gene>
    <name evidence="1" type="ORF">HK099_007858</name>
</gene>
<dbReference type="Proteomes" id="UP001211065">
    <property type="component" value="Unassembled WGS sequence"/>
</dbReference>
<dbReference type="InterPro" id="IPR046342">
    <property type="entry name" value="CBS_dom_sf"/>
</dbReference>
<reference evidence="1" key="1">
    <citation type="submission" date="2020-05" db="EMBL/GenBank/DDBJ databases">
        <title>Phylogenomic resolution of chytrid fungi.</title>
        <authorList>
            <person name="Stajich J.E."/>
            <person name="Amses K."/>
            <person name="Simmons R."/>
            <person name="Seto K."/>
            <person name="Myers J."/>
            <person name="Bonds A."/>
            <person name="Quandt C.A."/>
            <person name="Barry K."/>
            <person name="Liu P."/>
            <person name="Grigoriev I."/>
            <person name="Longcore J.E."/>
            <person name="James T.Y."/>
        </authorList>
    </citation>
    <scope>NUCLEOTIDE SEQUENCE</scope>
    <source>
        <strain evidence="1">JEL0476</strain>
    </source>
</reference>
<comment type="caution">
    <text evidence="1">The sequence shown here is derived from an EMBL/GenBank/DDBJ whole genome shotgun (WGS) entry which is preliminary data.</text>
</comment>
<keyword evidence="2" id="KW-1185">Reference proteome</keyword>
<organism evidence="1 2">
    <name type="scientific">Clydaea vesicula</name>
    <dbReference type="NCBI Taxonomy" id="447962"/>
    <lineage>
        <taxon>Eukaryota</taxon>
        <taxon>Fungi</taxon>
        <taxon>Fungi incertae sedis</taxon>
        <taxon>Chytridiomycota</taxon>
        <taxon>Chytridiomycota incertae sedis</taxon>
        <taxon>Chytridiomycetes</taxon>
        <taxon>Lobulomycetales</taxon>
        <taxon>Lobulomycetaceae</taxon>
        <taxon>Clydaea</taxon>
    </lineage>
</organism>
<accession>A0AAD5Y0G7</accession>